<proteinExistence type="predicted"/>
<dbReference type="Proteomes" id="UP000053825">
    <property type="component" value="Unassembled WGS sequence"/>
</dbReference>
<accession>A0A0L7RII4</accession>
<feature type="region of interest" description="Disordered" evidence="1">
    <location>
        <begin position="86"/>
        <end position="119"/>
    </location>
</feature>
<keyword evidence="2" id="KW-0472">Membrane</keyword>
<sequence length="186" mass="21357">MLRRKYLAGNLKRENERTIARYLSSLLSHVRDPRSRSFNQNDSRSDDVTKESATVSESSNKEAVDKEIKQSNKLPAGEASVAIKLTPFDRPGPSRSPQYIPKTIKKSDQNKPKTNQHKCTQMRQNLSTQRLQGDEDIDDDSSLVDDLERRHKYILVGWDNFRSKVMVILLVLLVLWAIIYFPLIGT</sequence>
<evidence type="ECO:0000256" key="1">
    <source>
        <dbReference type="SAM" id="MobiDB-lite"/>
    </source>
</evidence>
<feature type="transmembrane region" description="Helical" evidence="2">
    <location>
        <begin position="165"/>
        <end position="184"/>
    </location>
</feature>
<dbReference type="EMBL" id="KQ414584">
    <property type="protein sequence ID" value="KOC70613.1"/>
    <property type="molecule type" value="Genomic_DNA"/>
</dbReference>
<dbReference type="AlphaFoldDB" id="A0A0L7RII4"/>
<organism evidence="3 4">
    <name type="scientific">Habropoda laboriosa</name>
    <dbReference type="NCBI Taxonomy" id="597456"/>
    <lineage>
        <taxon>Eukaryota</taxon>
        <taxon>Metazoa</taxon>
        <taxon>Ecdysozoa</taxon>
        <taxon>Arthropoda</taxon>
        <taxon>Hexapoda</taxon>
        <taxon>Insecta</taxon>
        <taxon>Pterygota</taxon>
        <taxon>Neoptera</taxon>
        <taxon>Endopterygota</taxon>
        <taxon>Hymenoptera</taxon>
        <taxon>Apocrita</taxon>
        <taxon>Aculeata</taxon>
        <taxon>Apoidea</taxon>
        <taxon>Anthophila</taxon>
        <taxon>Apidae</taxon>
        <taxon>Habropoda</taxon>
    </lineage>
</organism>
<keyword evidence="2" id="KW-1133">Transmembrane helix</keyword>
<gene>
    <name evidence="3" type="ORF">WH47_03629</name>
</gene>
<protein>
    <submittedName>
        <fullName evidence="3">Uncharacterized protein</fullName>
    </submittedName>
</protein>
<reference evidence="3 4" key="1">
    <citation type="submission" date="2015-07" db="EMBL/GenBank/DDBJ databases">
        <title>The genome of Habropoda laboriosa.</title>
        <authorList>
            <person name="Pan H."/>
            <person name="Kapheim K."/>
        </authorList>
    </citation>
    <scope>NUCLEOTIDE SEQUENCE [LARGE SCALE GENOMIC DNA]</scope>
    <source>
        <strain evidence="3">0110345459</strain>
    </source>
</reference>
<evidence type="ECO:0000313" key="4">
    <source>
        <dbReference type="Proteomes" id="UP000053825"/>
    </source>
</evidence>
<feature type="region of interest" description="Disordered" evidence="1">
    <location>
        <begin position="33"/>
        <end position="73"/>
    </location>
</feature>
<feature type="compositionally biased region" description="Basic and acidic residues" evidence="1">
    <location>
        <begin position="59"/>
        <end position="70"/>
    </location>
</feature>
<keyword evidence="4" id="KW-1185">Reference proteome</keyword>
<evidence type="ECO:0000313" key="3">
    <source>
        <dbReference type="EMBL" id="KOC70613.1"/>
    </source>
</evidence>
<name>A0A0L7RII4_9HYME</name>
<evidence type="ECO:0000256" key="2">
    <source>
        <dbReference type="SAM" id="Phobius"/>
    </source>
</evidence>
<keyword evidence="2" id="KW-0812">Transmembrane</keyword>
<dbReference type="OrthoDB" id="7597838at2759"/>